<dbReference type="Proteomes" id="UP000267268">
    <property type="component" value="Chromosome 1"/>
</dbReference>
<feature type="transmembrane region" description="Helical" evidence="1">
    <location>
        <begin position="7"/>
        <end position="26"/>
    </location>
</feature>
<dbReference type="AlphaFoldDB" id="A0A3Q9FPE7"/>
<accession>A0A3Q9FPE7</accession>
<keyword evidence="3" id="KW-1185">Reference proteome</keyword>
<dbReference type="OrthoDB" id="8420785at2"/>
<keyword evidence="1" id="KW-1133">Transmembrane helix</keyword>
<sequence>MNEKVTKYYFWITGLITALGNVPMILNPISGTDTVLHLDMLNIPFAAPLFGHWAMMVSCIGVYLFMAGTKKKYRKSAVIYSNFEKGIMALTGWGLMLTSPDITLMHYLPMTIADTLFTIGGFIYLFSAQKQKDQVAELSVA</sequence>
<evidence type="ECO:0000313" key="3">
    <source>
        <dbReference type="Proteomes" id="UP000267268"/>
    </source>
</evidence>
<keyword evidence="1" id="KW-0472">Membrane</keyword>
<dbReference type="RefSeq" id="WP_126615693.1">
    <property type="nucleotide sequence ID" value="NZ_CP034562.1"/>
</dbReference>
<dbReference type="KEGG" id="fll:EI427_14040"/>
<keyword evidence="1" id="KW-0812">Transmembrane</keyword>
<evidence type="ECO:0000313" key="2">
    <source>
        <dbReference type="EMBL" id="AZQ63319.1"/>
    </source>
</evidence>
<reference evidence="2 3" key="1">
    <citation type="submission" date="2018-12" db="EMBL/GenBank/DDBJ databases">
        <title>Flammeovirga pectinis sp. nov., isolated from the gut of the Korean scallop, Patinopecten yessoensis.</title>
        <authorList>
            <person name="Bae J.-W."/>
            <person name="Jeong Y.-S."/>
            <person name="Kang W."/>
        </authorList>
    </citation>
    <scope>NUCLEOTIDE SEQUENCE [LARGE SCALE GENOMIC DNA]</scope>
    <source>
        <strain evidence="2 3">L12M1</strain>
    </source>
</reference>
<evidence type="ECO:0000256" key="1">
    <source>
        <dbReference type="SAM" id="Phobius"/>
    </source>
</evidence>
<organism evidence="2 3">
    <name type="scientific">Flammeovirga pectinis</name>
    <dbReference type="NCBI Taxonomy" id="2494373"/>
    <lineage>
        <taxon>Bacteria</taxon>
        <taxon>Pseudomonadati</taxon>
        <taxon>Bacteroidota</taxon>
        <taxon>Cytophagia</taxon>
        <taxon>Cytophagales</taxon>
        <taxon>Flammeovirgaceae</taxon>
        <taxon>Flammeovirga</taxon>
    </lineage>
</organism>
<name>A0A3Q9FPE7_9BACT</name>
<protein>
    <submittedName>
        <fullName evidence="2">Uncharacterized protein</fullName>
    </submittedName>
</protein>
<proteinExistence type="predicted"/>
<gene>
    <name evidence="2" type="ORF">EI427_14040</name>
</gene>
<feature type="transmembrane region" description="Helical" evidence="1">
    <location>
        <begin position="77"/>
        <end position="95"/>
    </location>
</feature>
<feature type="transmembrane region" description="Helical" evidence="1">
    <location>
        <begin position="46"/>
        <end position="65"/>
    </location>
</feature>
<dbReference type="EMBL" id="CP034562">
    <property type="protein sequence ID" value="AZQ63319.1"/>
    <property type="molecule type" value="Genomic_DNA"/>
</dbReference>
<feature type="transmembrane region" description="Helical" evidence="1">
    <location>
        <begin position="107"/>
        <end position="126"/>
    </location>
</feature>